<feature type="region of interest" description="Disordered" evidence="9">
    <location>
        <begin position="188"/>
        <end position="242"/>
    </location>
</feature>
<feature type="compositionally biased region" description="Acidic residues" evidence="9">
    <location>
        <begin position="226"/>
        <end position="242"/>
    </location>
</feature>
<evidence type="ECO:0000256" key="1">
    <source>
        <dbReference type="ARBA" id="ARBA00004141"/>
    </source>
</evidence>
<keyword evidence="7 10" id="KW-0472">Membrane</keyword>
<feature type="transmembrane region" description="Helical" evidence="10">
    <location>
        <begin position="54"/>
        <end position="72"/>
    </location>
</feature>
<keyword evidence="8" id="KW-0206">Cytoskeleton</keyword>
<keyword evidence="4" id="KW-0597">Phosphoprotein</keyword>
<name>A0A9D3XJC6_9SAUR</name>
<evidence type="ECO:0000256" key="7">
    <source>
        <dbReference type="ARBA" id="ARBA00023136"/>
    </source>
</evidence>
<protein>
    <recommendedName>
        <fullName evidence="11">Amino acid transporter transmembrane domain-containing protein</fullName>
    </recommendedName>
</protein>
<comment type="subcellular location">
    <subcellularLocation>
        <location evidence="2">Cytoplasm</location>
        <location evidence="2">Cytoskeleton</location>
    </subcellularLocation>
    <subcellularLocation>
        <location evidence="1">Membrane</location>
        <topology evidence="1">Multi-pass membrane protein</topology>
    </subcellularLocation>
</comment>
<evidence type="ECO:0000256" key="4">
    <source>
        <dbReference type="ARBA" id="ARBA00022553"/>
    </source>
</evidence>
<dbReference type="InterPro" id="IPR011026">
    <property type="entry name" value="WAS_C"/>
</dbReference>
<proteinExistence type="predicted"/>
<dbReference type="PANTHER" id="PTHR22950:SF74">
    <property type="entry name" value="SODIUM-COUPLED NEUTRAL AMINO ACID TRANSPORTER 5"/>
    <property type="match status" value="1"/>
</dbReference>
<evidence type="ECO:0000256" key="3">
    <source>
        <dbReference type="ARBA" id="ARBA00022490"/>
    </source>
</evidence>
<dbReference type="InterPro" id="IPR036936">
    <property type="entry name" value="CRIB_dom_sf"/>
</dbReference>
<comment type="caution">
    <text evidence="12">The sequence shown here is derived from an EMBL/GenBank/DDBJ whole genome shotgun (WGS) entry which is preliminary data.</text>
</comment>
<evidence type="ECO:0000256" key="8">
    <source>
        <dbReference type="ARBA" id="ARBA00023212"/>
    </source>
</evidence>
<evidence type="ECO:0000256" key="5">
    <source>
        <dbReference type="ARBA" id="ARBA00022692"/>
    </source>
</evidence>
<keyword evidence="3" id="KW-0963">Cytoplasm</keyword>
<dbReference type="Pfam" id="PF01490">
    <property type="entry name" value="Aa_trans"/>
    <property type="match status" value="1"/>
</dbReference>
<keyword evidence="13" id="KW-1185">Reference proteome</keyword>
<evidence type="ECO:0000313" key="12">
    <source>
        <dbReference type="EMBL" id="KAH1180621.1"/>
    </source>
</evidence>
<sequence length="242" mass="26312">MELQKMEEQEGLEMLNGSVLECDKASGLEDGLSPRPVSLSCPQFEGKTSFGMSVFNLSNAIMGSGILGLAYAMSNTGIVLFMNWYMNGNVLIIIVSVCIILPLALMKHLGNVEPEMLHTYSKVDPLDRLILCVRLAVLMAVTLTVPMNNLDPDLKTLFSQAGISEAQLTDAETSKLIYDFIEGQGGLEATPEMLDSPPPPQSSEGLVGALMHVMQKRSKVIHSSDEGEDNGGDEEDDDEWDD</sequence>
<evidence type="ECO:0000256" key="6">
    <source>
        <dbReference type="ARBA" id="ARBA00022989"/>
    </source>
</evidence>
<dbReference type="GO" id="GO:0005856">
    <property type="term" value="C:cytoskeleton"/>
    <property type="evidence" value="ECO:0007669"/>
    <property type="project" value="UniProtKB-SubCell"/>
</dbReference>
<evidence type="ECO:0000259" key="11">
    <source>
        <dbReference type="Pfam" id="PF01490"/>
    </source>
</evidence>
<dbReference type="PANTHER" id="PTHR22950">
    <property type="entry name" value="AMINO ACID TRANSPORTER"/>
    <property type="match status" value="1"/>
</dbReference>
<dbReference type="GO" id="GO:0007015">
    <property type="term" value="P:actin filament organization"/>
    <property type="evidence" value="ECO:0007669"/>
    <property type="project" value="InterPro"/>
</dbReference>
<organism evidence="12 13">
    <name type="scientific">Mauremys mutica</name>
    <name type="common">yellowpond turtle</name>
    <dbReference type="NCBI Taxonomy" id="74926"/>
    <lineage>
        <taxon>Eukaryota</taxon>
        <taxon>Metazoa</taxon>
        <taxon>Chordata</taxon>
        <taxon>Craniata</taxon>
        <taxon>Vertebrata</taxon>
        <taxon>Euteleostomi</taxon>
        <taxon>Archelosauria</taxon>
        <taxon>Testudinata</taxon>
        <taxon>Testudines</taxon>
        <taxon>Cryptodira</taxon>
        <taxon>Durocryptodira</taxon>
        <taxon>Testudinoidea</taxon>
        <taxon>Geoemydidae</taxon>
        <taxon>Geoemydinae</taxon>
        <taxon>Mauremys</taxon>
    </lineage>
</organism>
<dbReference type="Proteomes" id="UP000827986">
    <property type="component" value="Unassembled WGS sequence"/>
</dbReference>
<dbReference type="GO" id="GO:0089709">
    <property type="term" value="P:L-histidine transmembrane transport"/>
    <property type="evidence" value="ECO:0007669"/>
    <property type="project" value="TreeGrafter"/>
</dbReference>
<dbReference type="Gene3D" id="3.90.810.10">
    <property type="entry name" value="CRIB domain"/>
    <property type="match status" value="1"/>
</dbReference>
<dbReference type="SUPFAM" id="SSF47912">
    <property type="entry name" value="Wiscott-Aldrich syndrome protein, WASP, C-terminal domain"/>
    <property type="match status" value="1"/>
</dbReference>
<evidence type="ECO:0000256" key="9">
    <source>
        <dbReference type="SAM" id="MobiDB-lite"/>
    </source>
</evidence>
<keyword evidence="6 10" id="KW-1133">Transmembrane helix</keyword>
<dbReference type="EMBL" id="JAHDVG010000469">
    <property type="protein sequence ID" value="KAH1180621.1"/>
    <property type="molecule type" value="Genomic_DNA"/>
</dbReference>
<dbReference type="InterPro" id="IPR013057">
    <property type="entry name" value="AA_transpt_TM"/>
</dbReference>
<feature type="domain" description="Amino acid transporter transmembrane" evidence="11">
    <location>
        <begin position="47"/>
        <end position="81"/>
    </location>
</feature>
<feature type="transmembrane region" description="Helical" evidence="10">
    <location>
        <begin position="84"/>
        <end position="105"/>
    </location>
</feature>
<dbReference type="AlphaFoldDB" id="A0A9D3XJC6"/>
<keyword evidence="5 10" id="KW-0812">Transmembrane</keyword>
<dbReference type="GO" id="GO:0015186">
    <property type="term" value="F:L-glutamine transmembrane transporter activity"/>
    <property type="evidence" value="ECO:0007669"/>
    <property type="project" value="TreeGrafter"/>
</dbReference>
<evidence type="ECO:0000313" key="13">
    <source>
        <dbReference type="Proteomes" id="UP000827986"/>
    </source>
</evidence>
<reference evidence="12" key="1">
    <citation type="submission" date="2021-09" db="EMBL/GenBank/DDBJ databases">
        <title>The genome of Mauremys mutica provides insights into the evolution of semi-aquatic lifestyle.</title>
        <authorList>
            <person name="Gong S."/>
            <person name="Gao Y."/>
        </authorList>
    </citation>
    <scope>NUCLEOTIDE SEQUENCE</scope>
    <source>
        <strain evidence="12">MM-2020</strain>
        <tissue evidence="12">Muscle</tissue>
    </source>
</reference>
<evidence type="ECO:0000256" key="2">
    <source>
        <dbReference type="ARBA" id="ARBA00004245"/>
    </source>
</evidence>
<accession>A0A9D3XJC6</accession>
<dbReference type="GO" id="GO:0005886">
    <property type="term" value="C:plasma membrane"/>
    <property type="evidence" value="ECO:0007669"/>
    <property type="project" value="TreeGrafter"/>
</dbReference>
<gene>
    <name evidence="12" type="ORF">KIL84_001555</name>
</gene>
<dbReference type="GO" id="GO:0032329">
    <property type="term" value="P:serine transport"/>
    <property type="evidence" value="ECO:0007669"/>
    <property type="project" value="TreeGrafter"/>
</dbReference>
<evidence type="ECO:0000256" key="10">
    <source>
        <dbReference type="SAM" id="Phobius"/>
    </source>
</evidence>
<dbReference type="GO" id="GO:0015187">
    <property type="term" value="F:glycine transmembrane transporter activity"/>
    <property type="evidence" value="ECO:0007669"/>
    <property type="project" value="TreeGrafter"/>
</dbReference>